<dbReference type="AlphaFoldDB" id="A0A4P9C866"/>
<evidence type="ECO:0000313" key="2">
    <source>
        <dbReference type="EMBL" id="QCT70825.1"/>
    </source>
</evidence>
<dbReference type="KEGG" id="emt:CPZ25_005610"/>
<reference evidence="2 3" key="1">
    <citation type="submission" date="2018-05" db="EMBL/GenBank/DDBJ databases">
        <title>Genome comparison of Eubacterium sp.</title>
        <authorList>
            <person name="Feng Y."/>
            <person name="Sanchez-Andrea I."/>
            <person name="Stams A.J.M."/>
            <person name="De Vos W.M."/>
        </authorList>
    </citation>
    <scope>NUCLEOTIDE SEQUENCE [LARGE SCALE GENOMIC DNA]</scope>
    <source>
        <strain evidence="2 3">YI</strain>
    </source>
</reference>
<sequence>MSKAYIQYNGYRSDAVGITGVVVKLLGTIQIPTPQKRYDTITIPGRDGLLYEEDAYDDIVIPLEMEIQDLEKNEDAIDIVKRWLKDTSDPRLFLSVDERSFYRVHQVEMSEIEIQYRRYGQFTAKFTCDPYRYQAASDVAVNLTDQLMNNAAVSRPIYIITGNGACTLTVNGNAIPLTIDGELTINTEKQLCYKSQGIFANKAMTGEFSDLFLLPGKNTLSLTDGFTGKIITNMRKI</sequence>
<dbReference type="Gene3D" id="2.40.30.200">
    <property type="match status" value="1"/>
</dbReference>
<dbReference type="InterPro" id="IPR008841">
    <property type="entry name" value="Siphovirus-type_tail_N"/>
</dbReference>
<dbReference type="EMBL" id="CP029487">
    <property type="protein sequence ID" value="QCT70825.1"/>
    <property type="molecule type" value="Genomic_DNA"/>
</dbReference>
<feature type="domain" description="Siphovirus-type tail component RIFT-related" evidence="1">
    <location>
        <begin position="34"/>
        <end position="128"/>
    </location>
</feature>
<name>A0A4P9C866_EUBML</name>
<gene>
    <name evidence="2" type="ORF">CPZ25_005610</name>
</gene>
<protein>
    <recommendedName>
        <fullName evidence="1">Siphovirus-type tail component RIFT-related domain-containing protein</fullName>
    </recommendedName>
</protein>
<dbReference type="RefSeq" id="WP_096919593.1">
    <property type="nucleotide sequence ID" value="NZ_CP029487.1"/>
</dbReference>
<accession>A0A4P9C866</accession>
<evidence type="ECO:0000313" key="3">
    <source>
        <dbReference type="Proteomes" id="UP000218387"/>
    </source>
</evidence>
<dbReference type="Pfam" id="PF05709">
    <property type="entry name" value="Sipho_tail"/>
    <property type="match status" value="1"/>
</dbReference>
<keyword evidence="3" id="KW-1185">Reference proteome</keyword>
<proteinExistence type="predicted"/>
<evidence type="ECO:0000259" key="1">
    <source>
        <dbReference type="Pfam" id="PF05709"/>
    </source>
</evidence>
<dbReference type="Proteomes" id="UP000218387">
    <property type="component" value="Chromosome"/>
</dbReference>
<organism evidence="2 3">
    <name type="scientific">Eubacterium maltosivorans</name>
    <dbReference type="NCBI Taxonomy" id="2041044"/>
    <lineage>
        <taxon>Bacteria</taxon>
        <taxon>Bacillati</taxon>
        <taxon>Bacillota</taxon>
        <taxon>Clostridia</taxon>
        <taxon>Eubacteriales</taxon>
        <taxon>Eubacteriaceae</taxon>
        <taxon>Eubacterium</taxon>
    </lineage>
</organism>